<gene>
    <name evidence="13" type="ORF">GBAR_LOCUS2627</name>
</gene>
<feature type="compositionally biased region" description="Basic and acidic residues" evidence="11">
    <location>
        <begin position="377"/>
        <end position="394"/>
    </location>
</feature>
<dbReference type="GO" id="GO:0046872">
    <property type="term" value="F:metal ion binding"/>
    <property type="evidence" value="ECO:0007669"/>
    <property type="project" value="UniProtKB-KW"/>
</dbReference>
<evidence type="ECO:0000256" key="3">
    <source>
        <dbReference type="ARBA" id="ARBA00019081"/>
    </source>
</evidence>
<dbReference type="Pfam" id="PF17872">
    <property type="entry name" value="AAA_lid_10"/>
    <property type="match status" value="1"/>
</dbReference>
<keyword evidence="9" id="KW-0238">DNA-binding</keyword>
<comment type="caution">
    <text evidence="13">The sequence shown here is derived from an EMBL/GenBank/DDBJ whole genome shotgun (WGS) entry which is preliminary data.</text>
</comment>
<dbReference type="GO" id="GO:0005524">
    <property type="term" value="F:ATP binding"/>
    <property type="evidence" value="ECO:0007669"/>
    <property type="project" value="UniProtKB-KW"/>
</dbReference>
<dbReference type="CDD" id="cd00009">
    <property type="entry name" value="AAA"/>
    <property type="match status" value="1"/>
</dbReference>
<feature type="compositionally biased region" description="Polar residues" evidence="11">
    <location>
        <begin position="768"/>
        <end position="780"/>
    </location>
</feature>
<comment type="subcellular location">
    <subcellularLocation>
        <location evidence="1">Nucleus</location>
    </subcellularLocation>
</comment>
<dbReference type="InterPro" id="IPR043151">
    <property type="entry name" value="BAH_sf"/>
</dbReference>
<keyword evidence="6" id="KW-0547">Nucleotide-binding</keyword>
<sequence length="1350" mass="146343">ATELVYIPVRYDLAGATTHSVVGVSLWACPVASIIRSPVYARISRQLCKPASQSHSACAMKAAEEPDIQWIGEKDIKGHVAKYKSVELRGERYTVGDHVILRGTKTELICRLTGFSRNTTDDQATAEVHWLYWPQEMAAQLRSVPSKKRPKLPEHTPREVFTSDSTDTISVGTIQSKVSVTHLPHFQPVPPPSPRGASRRYYARWHWNSSSRKFSPVSGVSEMKGLLGAVIRLSSPHPTPTSSSSVQETTSQKLTPLPTPRSVSSRGKSRIKDVSICLSRSPSVSSPSEKRTVAPPPTSPQSLSLLTPRSNCTSRAAAAKAKSYPQKPVSTSRTTRTNPQSAKSAGYRLVDILTYGGGLTEEVDELPLPPSSAKSPRSMERGRQSQKGRQERKIQTTPTHDSRLNTSDVVDLLVVDDEEEEEEVGDLEQCEHDDLNSDNIAAATGKKRKGVREKEKQGTGNGHASETESKEKGGAERKRNEEKKATKSGGKAGRKEVSRGGRDRGKARSTRNGNGEGGENVPEDTVTSPQGVLHRGDILTTPSAGGGKWSLRARSAVRPPAYLATDLQIGRKLSSKRDRSPTRLLDILISEPDMKKMKCMAASRGEEAEDRDDRGVSEAVAKIPDNRARLTRTHTLPRTKEPSGAASARPAEPSVSSTTTTNHHHRVKPQKNKKGSVGGEPRKTAVSKKMGGGGAGKSSKERKVSSAKPLRKRKRLLGAIDWDSISEESEVSDSGSNEEYELGSEEPGSESEAEEEEEEEPIDPPASSRKNSIQSCSVANWSPELSPLPETTPVALPRTRGRSRKNHAQTISKTPSGRTPAGSTPGHPTLTTPAASSRKRVRPPKRCPQTISKIPSYSPPTQTTPARKRGRPPKSCPQTISKTPSDRASTPGCGATPGSKTAASKTPGGRTPAGHKTPASRSATGRTPRVVPTPNLPQKKKPAAGGAERTDFDKVRQSLHVSATPNCLPCRETEFADVYAFVEDKLSDGTGGCMYISGVPGTGKTATVREVARCLREGEEDGSLPNFSFLEINGMRLTEPRQAYSSILRQLTGQQATPDHAALLLDSYFATSRDTTTVLLADELDLLWTRKQSVLYHLFDWPTRAEARLVVLAVANTMDLPERIMMNRVSSRLGLTRLIFQPYTFQQLQEIVSSRMAHLNLFEPDAMQLAARKVAAVSGDARRALDICRRATELAAADQGTSGGSSSTGDSGTSGSSRKKTGGGAKAGTRVGTGHINRAVQEMFSSPKIVAIQRASAHEQMFLRAVLSEFRRTGLEEATLGDIYTQLQVLYRTEGLPAINSSQLCEVCSRLGASRLLLAEGGGRRHLQARVRLNMSQDDVIFSLRHQHII</sequence>
<feature type="compositionally biased region" description="Polar residues" evidence="11">
    <location>
        <begin position="876"/>
        <end position="888"/>
    </location>
</feature>
<feature type="compositionally biased region" description="Acidic residues" evidence="11">
    <location>
        <begin position="414"/>
        <end position="428"/>
    </location>
</feature>
<dbReference type="SMART" id="SM00384">
    <property type="entry name" value="AT_hook"/>
    <property type="match status" value="3"/>
</dbReference>
<feature type="compositionally biased region" description="Polar residues" evidence="11">
    <location>
        <begin position="328"/>
        <end position="343"/>
    </location>
</feature>
<evidence type="ECO:0000313" key="14">
    <source>
        <dbReference type="Proteomes" id="UP001174909"/>
    </source>
</evidence>
<feature type="compositionally biased region" description="Basic and acidic residues" evidence="11">
    <location>
        <begin position="465"/>
        <end position="485"/>
    </location>
</feature>
<evidence type="ECO:0000256" key="4">
    <source>
        <dbReference type="ARBA" id="ARBA00022705"/>
    </source>
</evidence>
<dbReference type="PROSITE" id="PS51038">
    <property type="entry name" value="BAH"/>
    <property type="match status" value="1"/>
</dbReference>
<dbReference type="Proteomes" id="UP001174909">
    <property type="component" value="Unassembled WGS sequence"/>
</dbReference>
<protein>
    <recommendedName>
        <fullName evidence="3">Origin recognition complex subunit 1</fullName>
    </recommendedName>
</protein>
<evidence type="ECO:0000256" key="7">
    <source>
        <dbReference type="ARBA" id="ARBA00022840"/>
    </source>
</evidence>
<dbReference type="GO" id="GO:0005664">
    <property type="term" value="C:nuclear origin of replication recognition complex"/>
    <property type="evidence" value="ECO:0007669"/>
    <property type="project" value="TreeGrafter"/>
</dbReference>
<feature type="compositionally biased region" description="Basic and acidic residues" evidence="11">
    <location>
        <begin position="493"/>
        <end position="506"/>
    </location>
</feature>
<feature type="region of interest" description="Disordered" evidence="11">
    <location>
        <begin position="598"/>
        <end position="951"/>
    </location>
</feature>
<evidence type="ECO:0000256" key="11">
    <source>
        <dbReference type="SAM" id="MobiDB-lite"/>
    </source>
</evidence>
<proteinExistence type="inferred from homology"/>
<dbReference type="FunFam" id="3.40.50.300:FF:000199">
    <property type="entry name" value="Origin recognition complex subunit 1"/>
    <property type="match status" value="1"/>
</dbReference>
<evidence type="ECO:0000256" key="10">
    <source>
        <dbReference type="ARBA" id="ARBA00023242"/>
    </source>
</evidence>
<feature type="compositionally biased region" description="Polar residues" evidence="11">
    <location>
        <begin position="808"/>
        <end position="817"/>
    </location>
</feature>
<dbReference type="Gene3D" id="3.40.50.300">
    <property type="entry name" value="P-loop containing nucleotide triphosphate hydrolases"/>
    <property type="match status" value="1"/>
</dbReference>
<feature type="compositionally biased region" description="Acidic residues" evidence="11">
    <location>
        <begin position="724"/>
        <end position="762"/>
    </location>
</feature>
<keyword evidence="5" id="KW-0479">Metal-binding</keyword>
<evidence type="ECO:0000256" key="1">
    <source>
        <dbReference type="ARBA" id="ARBA00004123"/>
    </source>
</evidence>
<evidence type="ECO:0000256" key="2">
    <source>
        <dbReference type="ARBA" id="ARBA00008398"/>
    </source>
</evidence>
<dbReference type="GO" id="GO:0003682">
    <property type="term" value="F:chromatin binding"/>
    <property type="evidence" value="ECO:0007669"/>
    <property type="project" value="InterPro"/>
</dbReference>
<feature type="compositionally biased region" description="Low complexity" evidence="11">
    <location>
        <begin position="234"/>
        <end position="252"/>
    </location>
</feature>
<dbReference type="GO" id="GO:0003688">
    <property type="term" value="F:DNA replication origin binding"/>
    <property type="evidence" value="ECO:0007669"/>
    <property type="project" value="TreeGrafter"/>
</dbReference>
<feature type="compositionally biased region" description="Polar residues" evidence="11">
    <location>
        <begin position="849"/>
        <end position="865"/>
    </location>
</feature>
<keyword evidence="14" id="KW-1185">Reference proteome</keyword>
<reference evidence="13" key="1">
    <citation type="submission" date="2023-03" db="EMBL/GenBank/DDBJ databases">
        <authorList>
            <person name="Steffen K."/>
            <person name="Cardenas P."/>
        </authorList>
    </citation>
    <scope>NUCLEOTIDE SEQUENCE</scope>
</reference>
<dbReference type="SUPFAM" id="SSF52540">
    <property type="entry name" value="P-loop containing nucleoside triphosphate hydrolases"/>
    <property type="match status" value="1"/>
</dbReference>
<dbReference type="CDD" id="cd04370">
    <property type="entry name" value="BAH"/>
    <property type="match status" value="1"/>
</dbReference>
<dbReference type="InterPro" id="IPR001025">
    <property type="entry name" value="BAH_dom"/>
</dbReference>
<evidence type="ECO:0000256" key="8">
    <source>
        <dbReference type="ARBA" id="ARBA00022842"/>
    </source>
</evidence>
<dbReference type="InterPro" id="IPR041083">
    <property type="entry name" value="AAA_lid_10"/>
</dbReference>
<keyword evidence="4" id="KW-0235">DNA replication</keyword>
<dbReference type="Pfam" id="PF00004">
    <property type="entry name" value="AAA"/>
    <property type="match status" value="1"/>
</dbReference>
<accession>A0AA35R0Z4</accession>
<dbReference type="InterPro" id="IPR003959">
    <property type="entry name" value="ATPase_AAA_core"/>
</dbReference>
<dbReference type="SMART" id="SM00382">
    <property type="entry name" value="AAA"/>
    <property type="match status" value="1"/>
</dbReference>
<name>A0AA35R0Z4_GEOBA</name>
<evidence type="ECO:0000256" key="9">
    <source>
        <dbReference type="ARBA" id="ARBA00023125"/>
    </source>
</evidence>
<dbReference type="InterPro" id="IPR027417">
    <property type="entry name" value="P-loop_NTPase"/>
</dbReference>
<dbReference type="InterPro" id="IPR003593">
    <property type="entry name" value="AAA+_ATPase"/>
</dbReference>
<evidence type="ECO:0000256" key="5">
    <source>
        <dbReference type="ARBA" id="ARBA00022723"/>
    </source>
</evidence>
<feature type="compositionally biased region" description="Basic residues" evidence="11">
    <location>
        <begin position="662"/>
        <end position="674"/>
    </location>
</feature>
<dbReference type="EMBL" id="CASHTH010000358">
    <property type="protein sequence ID" value="CAI7999156.1"/>
    <property type="molecule type" value="Genomic_DNA"/>
</dbReference>
<dbReference type="GO" id="GO:0006270">
    <property type="term" value="P:DNA replication initiation"/>
    <property type="evidence" value="ECO:0007669"/>
    <property type="project" value="TreeGrafter"/>
</dbReference>
<dbReference type="SMART" id="SM01074">
    <property type="entry name" value="Cdc6_C"/>
    <property type="match status" value="1"/>
</dbReference>
<dbReference type="Gene3D" id="1.10.8.60">
    <property type="match status" value="1"/>
</dbReference>
<dbReference type="InterPro" id="IPR015163">
    <property type="entry name" value="Cdc6_C"/>
</dbReference>
<evidence type="ECO:0000259" key="12">
    <source>
        <dbReference type="PROSITE" id="PS51038"/>
    </source>
</evidence>
<feature type="region of interest" description="Disordered" evidence="11">
    <location>
        <begin position="361"/>
        <end position="581"/>
    </location>
</feature>
<dbReference type="SMART" id="SM00439">
    <property type="entry name" value="BAH"/>
    <property type="match status" value="1"/>
</dbReference>
<dbReference type="GO" id="GO:0016887">
    <property type="term" value="F:ATP hydrolysis activity"/>
    <property type="evidence" value="ECO:0007669"/>
    <property type="project" value="InterPro"/>
</dbReference>
<organism evidence="13 14">
    <name type="scientific">Geodia barretti</name>
    <name type="common">Barrett's horny sponge</name>
    <dbReference type="NCBI Taxonomy" id="519541"/>
    <lineage>
        <taxon>Eukaryota</taxon>
        <taxon>Metazoa</taxon>
        <taxon>Porifera</taxon>
        <taxon>Demospongiae</taxon>
        <taxon>Heteroscleromorpha</taxon>
        <taxon>Tetractinellida</taxon>
        <taxon>Astrophorina</taxon>
        <taxon>Geodiidae</taxon>
        <taxon>Geodia</taxon>
    </lineage>
</organism>
<feature type="compositionally biased region" description="Polar residues" evidence="11">
    <location>
        <begin position="395"/>
        <end position="407"/>
    </location>
</feature>
<dbReference type="GO" id="GO:0033314">
    <property type="term" value="P:mitotic DNA replication checkpoint signaling"/>
    <property type="evidence" value="ECO:0007669"/>
    <property type="project" value="TreeGrafter"/>
</dbReference>
<evidence type="ECO:0000256" key="6">
    <source>
        <dbReference type="ARBA" id="ARBA00022741"/>
    </source>
</evidence>
<comment type="similarity">
    <text evidence="2">Belongs to the ORC1 family.</text>
</comment>
<feature type="compositionally biased region" description="Low complexity" evidence="11">
    <location>
        <begin position="1204"/>
        <end position="1216"/>
    </location>
</feature>
<dbReference type="Pfam" id="PF01426">
    <property type="entry name" value="BAH"/>
    <property type="match status" value="1"/>
</dbReference>
<dbReference type="CDD" id="cd08768">
    <property type="entry name" value="Cdc6_C"/>
    <property type="match status" value="1"/>
</dbReference>
<evidence type="ECO:0000313" key="13">
    <source>
        <dbReference type="EMBL" id="CAI7999156.1"/>
    </source>
</evidence>
<dbReference type="PANTHER" id="PTHR10763:SF23">
    <property type="entry name" value="ORIGIN RECOGNITION COMPLEX SUBUNIT 1"/>
    <property type="match status" value="1"/>
</dbReference>
<keyword evidence="10" id="KW-0539">Nucleus</keyword>
<keyword evidence="7" id="KW-0067">ATP-binding</keyword>
<keyword evidence="8" id="KW-0460">Magnesium</keyword>
<dbReference type="Pfam" id="PF09079">
    <property type="entry name" value="WHD_Cdc6"/>
    <property type="match status" value="1"/>
</dbReference>
<feature type="region of interest" description="Disordered" evidence="11">
    <location>
        <begin position="233"/>
        <end position="343"/>
    </location>
</feature>
<dbReference type="PANTHER" id="PTHR10763">
    <property type="entry name" value="CELL DIVISION CONTROL PROTEIN 6-RELATED"/>
    <property type="match status" value="1"/>
</dbReference>
<feature type="region of interest" description="Disordered" evidence="11">
    <location>
        <begin position="1196"/>
        <end position="1232"/>
    </location>
</feature>
<feature type="non-terminal residue" evidence="13">
    <location>
        <position position="1350"/>
    </location>
</feature>
<dbReference type="InterPro" id="IPR050311">
    <property type="entry name" value="ORC1/CDC6"/>
</dbReference>
<dbReference type="InterPro" id="IPR017956">
    <property type="entry name" value="AT_hook_DNA-bd_motif"/>
</dbReference>
<feature type="domain" description="BAH" evidence="12">
    <location>
        <begin position="91"/>
        <end position="218"/>
    </location>
</feature>
<dbReference type="Gene3D" id="2.30.30.490">
    <property type="match status" value="1"/>
</dbReference>